<evidence type="ECO:0000313" key="1">
    <source>
        <dbReference type="EMBL" id="JAH66080.1"/>
    </source>
</evidence>
<name>A0A0E9ULE6_ANGAN</name>
<reference evidence="1" key="2">
    <citation type="journal article" date="2015" name="Fish Shellfish Immunol.">
        <title>Early steps in the European eel (Anguilla anguilla)-Vibrio vulnificus interaction in the gills: Role of the RtxA13 toxin.</title>
        <authorList>
            <person name="Callol A."/>
            <person name="Pajuelo D."/>
            <person name="Ebbesson L."/>
            <person name="Teles M."/>
            <person name="MacKenzie S."/>
            <person name="Amaro C."/>
        </authorList>
    </citation>
    <scope>NUCLEOTIDE SEQUENCE</scope>
</reference>
<dbReference type="AlphaFoldDB" id="A0A0E9ULE6"/>
<dbReference type="EMBL" id="GBXM01042497">
    <property type="protein sequence ID" value="JAH66080.1"/>
    <property type="molecule type" value="Transcribed_RNA"/>
</dbReference>
<protein>
    <submittedName>
        <fullName evidence="1">Uncharacterized protein</fullName>
    </submittedName>
</protein>
<organism evidence="1">
    <name type="scientific">Anguilla anguilla</name>
    <name type="common">European freshwater eel</name>
    <name type="synonym">Muraena anguilla</name>
    <dbReference type="NCBI Taxonomy" id="7936"/>
    <lineage>
        <taxon>Eukaryota</taxon>
        <taxon>Metazoa</taxon>
        <taxon>Chordata</taxon>
        <taxon>Craniata</taxon>
        <taxon>Vertebrata</taxon>
        <taxon>Euteleostomi</taxon>
        <taxon>Actinopterygii</taxon>
        <taxon>Neopterygii</taxon>
        <taxon>Teleostei</taxon>
        <taxon>Anguilliformes</taxon>
        <taxon>Anguillidae</taxon>
        <taxon>Anguilla</taxon>
    </lineage>
</organism>
<proteinExistence type="predicted"/>
<reference evidence="1" key="1">
    <citation type="submission" date="2014-11" db="EMBL/GenBank/DDBJ databases">
        <authorList>
            <person name="Amaro Gonzalez C."/>
        </authorList>
    </citation>
    <scope>NUCLEOTIDE SEQUENCE</scope>
</reference>
<sequence>MPTLTTSVMACPVKPFHSPLRTLWQKFFIFSRTLLTSGITSVPPTWMGGVGPVPQSSVENGAALSEVDLLSSEHLLPSGLHSPDFAMAINIFMTSSLMRFFE</sequence>
<accession>A0A0E9ULE6</accession>